<dbReference type="Proteomes" id="UP000286561">
    <property type="component" value="Unassembled WGS sequence"/>
</dbReference>
<keyword evidence="4 6" id="KW-1133">Transmembrane helix</keyword>
<dbReference type="GO" id="GO:0005886">
    <property type="term" value="C:plasma membrane"/>
    <property type="evidence" value="ECO:0007669"/>
    <property type="project" value="UniProtKB-SubCell"/>
</dbReference>
<feature type="transmembrane region" description="Helical" evidence="6">
    <location>
        <begin position="49"/>
        <end position="69"/>
    </location>
</feature>
<feature type="transmembrane region" description="Helical" evidence="6">
    <location>
        <begin position="433"/>
        <end position="461"/>
    </location>
</feature>
<comment type="caution">
    <text evidence="7">The sequence shown here is derived from an EMBL/GenBank/DDBJ whole genome shotgun (WGS) entry which is preliminary data.</text>
</comment>
<accession>A0A413PNU7</accession>
<reference evidence="7 8" key="1">
    <citation type="submission" date="2018-08" db="EMBL/GenBank/DDBJ databases">
        <title>A genome reference for cultivated species of the human gut microbiota.</title>
        <authorList>
            <person name="Zou Y."/>
            <person name="Xue W."/>
            <person name="Luo G."/>
        </authorList>
    </citation>
    <scope>NUCLEOTIDE SEQUENCE [LARGE SCALE GENOMIC DNA]</scope>
    <source>
        <strain evidence="7 8">AM48-23BH</strain>
    </source>
</reference>
<sequence>MEQSREAKLVKNTLIYTVSNFGSKVLTFLIVPLYTYYLTTEEFGTYDTIISFMNLLAPICILAIHEGLLRWLLKSNEKHGDILGSGLGLLFTFIVITDTITFVVCSIFHWKYTFVFIALLTAFALHNCFQFIARGEKENKVFAISGIIYTMVMLSLNILFVMVFRFGVQGMLWSMTLAYCSDVVYLIFSLRKKLRLKEMRFNKTLAFSMLSFSIMLVPNSVSWWIMNASDRIMLTMMVGAATTGIYSLANKFPSIVTILHSLFYQAWQEQAVLEYDSEGRDTYYTNVFNTYMKLACCAVAVLIPLSKIIILFFMNKSYASSYQYLGILYLGSLFSSFAGFYGTGYISAKDTKNAMKTTIVGAVINLIVNLLLIPVIDIWAACLSTVCGNIVVWAMRVKHTKKYFKISVDWKSFYFIMIVNVAFTFLNCFSNNIITFLMIGFAIVISIVINKTVILNAFYVLKKKVVKE</sequence>
<dbReference type="EMBL" id="QSEP01000149">
    <property type="protein sequence ID" value="RGZ77773.1"/>
    <property type="molecule type" value="Genomic_DNA"/>
</dbReference>
<dbReference type="RefSeq" id="WP_118329773.1">
    <property type="nucleotide sequence ID" value="NZ_QSEP01000149.1"/>
</dbReference>
<evidence type="ECO:0000256" key="3">
    <source>
        <dbReference type="ARBA" id="ARBA00022692"/>
    </source>
</evidence>
<evidence type="ECO:0000256" key="5">
    <source>
        <dbReference type="ARBA" id="ARBA00023136"/>
    </source>
</evidence>
<dbReference type="AlphaFoldDB" id="A0A413PNU7"/>
<evidence type="ECO:0000313" key="8">
    <source>
        <dbReference type="Proteomes" id="UP000286561"/>
    </source>
</evidence>
<dbReference type="InterPro" id="IPR002797">
    <property type="entry name" value="Polysacc_synth"/>
</dbReference>
<feature type="transmembrane region" description="Helical" evidence="6">
    <location>
        <begin position="378"/>
        <end position="396"/>
    </location>
</feature>
<protein>
    <submittedName>
        <fullName evidence="7">Uncharacterized protein</fullName>
    </submittedName>
</protein>
<evidence type="ECO:0000256" key="1">
    <source>
        <dbReference type="ARBA" id="ARBA00004651"/>
    </source>
</evidence>
<comment type="subcellular location">
    <subcellularLocation>
        <location evidence="1">Cell membrane</location>
        <topology evidence="1">Multi-pass membrane protein</topology>
    </subcellularLocation>
</comment>
<evidence type="ECO:0000256" key="6">
    <source>
        <dbReference type="SAM" id="Phobius"/>
    </source>
</evidence>
<evidence type="ECO:0000313" key="7">
    <source>
        <dbReference type="EMBL" id="RGZ77773.1"/>
    </source>
</evidence>
<evidence type="ECO:0000256" key="2">
    <source>
        <dbReference type="ARBA" id="ARBA00022475"/>
    </source>
</evidence>
<keyword evidence="3 6" id="KW-0812">Transmembrane</keyword>
<keyword evidence="5 6" id="KW-0472">Membrane</keyword>
<feature type="transmembrane region" description="Helical" evidence="6">
    <location>
        <begin position="81"/>
        <end position="104"/>
    </location>
</feature>
<organism evidence="7 8">
    <name type="scientific">Anaerobutyricum hallii</name>
    <dbReference type="NCBI Taxonomy" id="39488"/>
    <lineage>
        <taxon>Bacteria</taxon>
        <taxon>Bacillati</taxon>
        <taxon>Bacillota</taxon>
        <taxon>Clostridia</taxon>
        <taxon>Lachnospirales</taxon>
        <taxon>Lachnospiraceae</taxon>
        <taxon>Anaerobutyricum</taxon>
    </lineage>
</organism>
<feature type="transmembrane region" description="Helical" evidence="6">
    <location>
        <begin position="141"/>
        <end position="164"/>
    </location>
</feature>
<dbReference type="Pfam" id="PF01943">
    <property type="entry name" value="Polysacc_synt"/>
    <property type="match status" value="1"/>
</dbReference>
<feature type="transmembrane region" description="Helical" evidence="6">
    <location>
        <begin position="110"/>
        <end position="129"/>
    </location>
</feature>
<feature type="transmembrane region" description="Helical" evidence="6">
    <location>
        <begin position="204"/>
        <end position="226"/>
    </location>
</feature>
<dbReference type="PANTHER" id="PTHR30250:SF11">
    <property type="entry name" value="O-ANTIGEN TRANSPORTER-RELATED"/>
    <property type="match status" value="1"/>
</dbReference>
<feature type="transmembrane region" description="Helical" evidence="6">
    <location>
        <begin position="12"/>
        <end position="37"/>
    </location>
</feature>
<dbReference type="InterPro" id="IPR050833">
    <property type="entry name" value="Poly_Biosynth_Transport"/>
</dbReference>
<feature type="transmembrane region" description="Helical" evidence="6">
    <location>
        <begin position="408"/>
        <end position="427"/>
    </location>
</feature>
<evidence type="ECO:0000256" key="4">
    <source>
        <dbReference type="ARBA" id="ARBA00022989"/>
    </source>
</evidence>
<keyword evidence="2" id="KW-1003">Cell membrane</keyword>
<feature type="transmembrane region" description="Helical" evidence="6">
    <location>
        <begin position="294"/>
        <end position="315"/>
    </location>
</feature>
<name>A0A413PNU7_9FIRM</name>
<feature type="transmembrane region" description="Helical" evidence="6">
    <location>
        <begin position="170"/>
        <end position="188"/>
    </location>
</feature>
<proteinExistence type="predicted"/>
<feature type="transmembrane region" description="Helical" evidence="6">
    <location>
        <begin position="321"/>
        <end position="342"/>
    </location>
</feature>
<gene>
    <name evidence="7" type="ORF">DW972_14140</name>
</gene>
<dbReference type="PANTHER" id="PTHR30250">
    <property type="entry name" value="PST FAMILY PREDICTED COLANIC ACID TRANSPORTER"/>
    <property type="match status" value="1"/>
</dbReference>